<accession>A0A4T3F2F8</accession>
<organism evidence="1 2">
    <name type="scientific">Alteraurantiacibacter aquimixticola</name>
    <dbReference type="NCBI Taxonomy" id="2489173"/>
    <lineage>
        <taxon>Bacteria</taxon>
        <taxon>Pseudomonadati</taxon>
        <taxon>Pseudomonadota</taxon>
        <taxon>Alphaproteobacteria</taxon>
        <taxon>Sphingomonadales</taxon>
        <taxon>Erythrobacteraceae</taxon>
        <taxon>Alteraurantiacibacter</taxon>
    </lineage>
</organism>
<dbReference type="Proteomes" id="UP000309389">
    <property type="component" value="Unassembled WGS sequence"/>
</dbReference>
<proteinExistence type="predicted"/>
<dbReference type="Pfam" id="PF00132">
    <property type="entry name" value="Hexapep"/>
    <property type="match status" value="1"/>
</dbReference>
<dbReference type="InterPro" id="IPR047324">
    <property type="entry name" value="LbH_gamma_CA-like"/>
</dbReference>
<dbReference type="PANTHER" id="PTHR13061">
    <property type="entry name" value="DYNACTIN SUBUNIT P25"/>
    <property type="match status" value="1"/>
</dbReference>
<dbReference type="Gene3D" id="2.160.10.10">
    <property type="entry name" value="Hexapeptide repeat proteins"/>
    <property type="match status" value="1"/>
</dbReference>
<evidence type="ECO:0000313" key="2">
    <source>
        <dbReference type="Proteomes" id="UP000309389"/>
    </source>
</evidence>
<name>A0A4T3F2F8_9SPHN</name>
<dbReference type="RefSeq" id="WP_136692218.1">
    <property type="nucleotide sequence ID" value="NZ_SSHH01000001.1"/>
</dbReference>
<gene>
    <name evidence="1" type="ORF">E5222_02955</name>
</gene>
<comment type="caution">
    <text evidence="1">The sequence shown here is derived from an EMBL/GenBank/DDBJ whole genome shotgun (WGS) entry which is preliminary data.</text>
</comment>
<dbReference type="PANTHER" id="PTHR13061:SF50">
    <property type="entry name" value="GAMMA CARBONIC ANHYDRASE 1, MITOCHONDRIAL"/>
    <property type="match status" value="1"/>
</dbReference>
<dbReference type="EMBL" id="SSHH01000001">
    <property type="protein sequence ID" value="TIX51433.1"/>
    <property type="molecule type" value="Genomic_DNA"/>
</dbReference>
<dbReference type="CDD" id="cd04645">
    <property type="entry name" value="LbH_gamma_CA_like"/>
    <property type="match status" value="1"/>
</dbReference>
<protein>
    <submittedName>
        <fullName evidence="1">Gamma carbonic anhydrase family protein</fullName>
    </submittedName>
</protein>
<sequence length="181" mass="19285">MRDFPGSVMREHRGKAPNIHPTAFIAPGACLIGDVTIGAHASIWYNCVLRADLAPIVIGARSNIQDGTVIHVEGPREGQSGTRLPTIIGEDALVGHMALLHGCTVADRGFVGMGSIVMDGAQVGREAMLAAGALLPPHRTISEKELWTGRPAKLARMLRDGELAGMREQVAHYLELAESHS</sequence>
<dbReference type="SUPFAM" id="SSF51161">
    <property type="entry name" value="Trimeric LpxA-like enzymes"/>
    <property type="match status" value="1"/>
</dbReference>
<reference evidence="1 2" key="1">
    <citation type="submission" date="2019-04" db="EMBL/GenBank/DDBJ databases">
        <title>Altererythrobacter aquimixticola sp. nov., isolated from sediment of junction between the ocean and a freshwater spring.</title>
        <authorList>
            <person name="Yoon J.-H."/>
        </authorList>
    </citation>
    <scope>NUCLEOTIDE SEQUENCE [LARGE SCALE GENOMIC DNA]</scope>
    <source>
        <strain evidence="1 2">SSKS-13</strain>
    </source>
</reference>
<dbReference type="InterPro" id="IPR001451">
    <property type="entry name" value="Hexapep"/>
</dbReference>
<dbReference type="InterPro" id="IPR050484">
    <property type="entry name" value="Transf_Hexapept/Carb_Anhydrase"/>
</dbReference>
<dbReference type="AlphaFoldDB" id="A0A4T3F2F8"/>
<evidence type="ECO:0000313" key="1">
    <source>
        <dbReference type="EMBL" id="TIX51433.1"/>
    </source>
</evidence>
<dbReference type="OrthoDB" id="9803036at2"/>
<dbReference type="InterPro" id="IPR011004">
    <property type="entry name" value="Trimer_LpxA-like_sf"/>
</dbReference>
<keyword evidence="2" id="KW-1185">Reference proteome</keyword>